<keyword evidence="2" id="KW-1185">Reference proteome</keyword>
<name>A0A9W6QVB3_9PSEU</name>
<sequence length="380" mass="38682">MKRKYVVVGVVLAVAPFIGVGAASGAVRSPLLTDGVLPLPPGFTSAGVVDLNDRGDVVAGGRADGPEQVVLWRGDSVSVLGGGSPTGLNNLGQVVGAEYVNGGSGQYERTPKLWQDGTTTVLAGPARSYVGTGDITDSGISPVTYPNSTAGYHMENIGYWRGGAFSRLSAPTPGPHVSLSVVTENGTTAGSFLPMSGTGAYAFRCDATTCARLAAYPGGTGEVRPVAANDNGVVVGNQNGVGLRWEGDQVAALPALTGASDATVSNNRRAINNRGDIVGASGGRATLWRDGAAVELGSPGGGQSAAVAVNDLGDVVGWSRTPQGQTRVFLWRAGRSYDLGTAGQTDATPVGLNNTGTVIGTATTSDYRSVPLRWTVRPPR</sequence>
<organism evidence="1 2">
    <name type="scientific">Actinokineospora globicatena</name>
    <dbReference type="NCBI Taxonomy" id="103729"/>
    <lineage>
        <taxon>Bacteria</taxon>
        <taxon>Bacillati</taxon>
        <taxon>Actinomycetota</taxon>
        <taxon>Actinomycetes</taxon>
        <taxon>Pseudonocardiales</taxon>
        <taxon>Pseudonocardiaceae</taxon>
        <taxon>Actinokineospora</taxon>
    </lineage>
</organism>
<dbReference type="InterPro" id="IPR014262">
    <property type="entry name" value="HAF_rpt"/>
</dbReference>
<proteinExistence type="predicted"/>
<dbReference type="EMBL" id="BSSD01000012">
    <property type="protein sequence ID" value="GLW95244.1"/>
    <property type="molecule type" value="Genomic_DNA"/>
</dbReference>
<protein>
    <submittedName>
        <fullName evidence="1">Uncharacterized protein</fullName>
    </submittedName>
</protein>
<evidence type="ECO:0000313" key="2">
    <source>
        <dbReference type="Proteomes" id="UP001165042"/>
    </source>
</evidence>
<evidence type="ECO:0000313" key="1">
    <source>
        <dbReference type="EMBL" id="GLW95244.1"/>
    </source>
</evidence>
<gene>
    <name evidence="1" type="ORF">Aglo03_60600</name>
</gene>
<reference evidence="1" key="1">
    <citation type="submission" date="2023-02" db="EMBL/GenBank/DDBJ databases">
        <title>Actinokineospora globicatena NBRC 15670.</title>
        <authorList>
            <person name="Ichikawa N."/>
            <person name="Sato H."/>
            <person name="Tonouchi N."/>
        </authorList>
    </citation>
    <scope>NUCLEOTIDE SEQUENCE</scope>
    <source>
        <strain evidence="1">NBRC 15670</strain>
    </source>
</reference>
<accession>A0A9W6QVB3</accession>
<dbReference type="RefSeq" id="WP_285613094.1">
    <property type="nucleotide sequence ID" value="NZ_BSSD01000012.1"/>
</dbReference>
<comment type="caution">
    <text evidence="1">The sequence shown here is derived from an EMBL/GenBank/DDBJ whole genome shotgun (WGS) entry which is preliminary data.</text>
</comment>
<dbReference type="NCBIfam" id="TIGR02913">
    <property type="entry name" value="HAF_rpt"/>
    <property type="match status" value="1"/>
</dbReference>
<dbReference type="AlphaFoldDB" id="A0A9W6QVB3"/>
<dbReference type="Proteomes" id="UP001165042">
    <property type="component" value="Unassembled WGS sequence"/>
</dbReference>